<dbReference type="Gene3D" id="2.130.10.10">
    <property type="entry name" value="YVTN repeat-like/Quinoprotein amine dehydrogenase"/>
    <property type="match status" value="1"/>
</dbReference>
<evidence type="ECO:0000256" key="1">
    <source>
        <dbReference type="SAM" id="MobiDB-lite"/>
    </source>
</evidence>
<proteinExistence type="predicted"/>
<dbReference type="AlphaFoldDB" id="A0A1I2IMK8"/>
<dbReference type="PROSITE" id="PS51257">
    <property type="entry name" value="PROKAR_LIPOPROTEIN"/>
    <property type="match status" value="1"/>
</dbReference>
<feature type="region of interest" description="Disordered" evidence="1">
    <location>
        <begin position="267"/>
        <end position="313"/>
    </location>
</feature>
<feature type="compositionally biased region" description="Low complexity" evidence="1">
    <location>
        <begin position="279"/>
        <end position="303"/>
    </location>
</feature>
<dbReference type="Proteomes" id="UP000199323">
    <property type="component" value="Unassembled WGS sequence"/>
</dbReference>
<feature type="transmembrane region" description="Helical" evidence="2">
    <location>
        <begin position="317"/>
        <end position="337"/>
    </location>
</feature>
<dbReference type="OrthoDB" id="9801244at2"/>
<evidence type="ECO:0000313" key="4">
    <source>
        <dbReference type="EMBL" id="SFF42873.1"/>
    </source>
</evidence>
<dbReference type="SUPFAM" id="SSF75011">
    <property type="entry name" value="3-carboxy-cis,cis-mucoante lactonizing enzyme"/>
    <property type="match status" value="1"/>
</dbReference>
<reference evidence="5" key="1">
    <citation type="submission" date="2016-10" db="EMBL/GenBank/DDBJ databases">
        <authorList>
            <person name="Varghese N."/>
            <person name="Submissions S."/>
        </authorList>
    </citation>
    <scope>NUCLEOTIDE SEQUENCE [LARGE SCALE GENOMIC DNA]</scope>
    <source>
        <strain evidence="5">CGMCC 4.3510</strain>
    </source>
</reference>
<feature type="chain" id="PRO_5011773140" description="WD40 repeat domain-containing protein" evidence="3">
    <location>
        <begin position="27"/>
        <end position="346"/>
    </location>
</feature>
<sequence>MRAYLPTAAACAALALACGVAAPAAADSGSKVAFTISDPRITESSGLAASRIHPGIYWTHNDSDDGPYVYAVDSATGKTVATVTMRGIKPRDVEAISLGPDGDLYVGDIGDNLGGSWPEVWIYRFPEPKQLRDATVDVTRYTVRYDAGPRNAEALMVQPKTGRVYIASKNEDGGALYAGPTKLSAGGVNVFHRIADVPWVTDGAFSPDGTRLVLRGYFWATGYRWVDGAPRKIGSLDVPMQRQGESVTFTTDGRALMYGSEGKDSDVWRAPLSGDELPDSAAATDSGSSADGSKSTGGSTGSTSEKDSDSHSNRNKVAGIAFLAAIGALGVGARRLARRSRDRRRD</sequence>
<evidence type="ECO:0000256" key="2">
    <source>
        <dbReference type="SAM" id="Phobius"/>
    </source>
</evidence>
<evidence type="ECO:0000256" key="3">
    <source>
        <dbReference type="SAM" id="SignalP"/>
    </source>
</evidence>
<keyword evidence="2" id="KW-0472">Membrane</keyword>
<protein>
    <recommendedName>
        <fullName evidence="6">WD40 repeat domain-containing protein</fullName>
    </recommendedName>
</protein>
<name>A0A1I2IMK8_9ACTN</name>
<keyword evidence="5" id="KW-1185">Reference proteome</keyword>
<evidence type="ECO:0000313" key="5">
    <source>
        <dbReference type="Proteomes" id="UP000199323"/>
    </source>
</evidence>
<dbReference type="EMBL" id="FONG01000014">
    <property type="protein sequence ID" value="SFF42873.1"/>
    <property type="molecule type" value="Genomic_DNA"/>
</dbReference>
<evidence type="ECO:0008006" key="6">
    <source>
        <dbReference type="Google" id="ProtNLM"/>
    </source>
</evidence>
<keyword evidence="3" id="KW-0732">Signal</keyword>
<accession>A0A1I2IMK8</accession>
<dbReference type="RefSeq" id="WP_093715466.1">
    <property type="nucleotide sequence ID" value="NZ_FONG01000014.1"/>
</dbReference>
<dbReference type="InterPro" id="IPR015943">
    <property type="entry name" value="WD40/YVTN_repeat-like_dom_sf"/>
</dbReference>
<dbReference type="STRING" id="380248.SAMN05216251_11413"/>
<gene>
    <name evidence="4" type="ORF">SAMN05216251_11413</name>
</gene>
<organism evidence="4 5">
    <name type="scientific">Actinacidiphila alni</name>
    <dbReference type="NCBI Taxonomy" id="380248"/>
    <lineage>
        <taxon>Bacteria</taxon>
        <taxon>Bacillati</taxon>
        <taxon>Actinomycetota</taxon>
        <taxon>Actinomycetes</taxon>
        <taxon>Kitasatosporales</taxon>
        <taxon>Streptomycetaceae</taxon>
        <taxon>Actinacidiphila</taxon>
    </lineage>
</organism>
<keyword evidence="2" id="KW-1133">Transmembrane helix</keyword>
<feature type="signal peptide" evidence="3">
    <location>
        <begin position="1"/>
        <end position="26"/>
    </location>
</feature>
<keyword evidence="2" id="KW-0812">Transmembrane</keyword>